<dbReference type="EMBL" id="CP098251">
    <property type="protein sequence ID" value="WAV90666.1"/>
    <property type="molecule type" value="Genomic_DNA"/>
</dbReference>
<sequence length="67" mass="7697">MNEGNRYVITLANGMDVAGCFSWNAADNMIVLERQGKPAWFFAVGENVLQKKAGDSQRNWLFRKFRQ</sequence>
<protein>
    <submittedName>
        <fullName evidence="1">Uncharacterized protein</fullName>
    </submittedName>
</protein>
<proteinExistence type="predicted"/>
<dbReference type="Proteomes" id="UP001164819">
    <property type="component" value="Chromosome"/>
</dbReference>
<accession>A0A9E9LAC6</accession>
<evidence type="ECO:0000313" key="1">
    <source>
        <dbReference type="EMBL" id="WAV90666.1"/>
    </source>
</evidence>
<dbReference type="AlphaFoldDB" id="A0A9E9LAC6"/>
<reference evidence="1" key="1">
    <citation type="journal article" date="2022" name="Front. Microbiol.">
        <title>New perspectives on an old grouping: The genomic and phenotypic variability of Oxalobacter formigenes and the implications for calcium oxalate stone prevention.</title>
        <authorList>
            <person name="Chmiel J.A."/>
            <person name="Carr C."/>
            <person name="Stuivenberg G.A."/>
            <person name="Venema R."/>
            <person name="Chanyi R.M."/>
            <person name="Al K.F."/>
            <person name="Giguere D."/>
            <person name="Say H."/>
            <person name="Akouris P.P."/>
            <person name="Dominguez Romero S.A."/>
            <person name="Kwong A."/>
            <person name="Tai V."/>
            <person name="Koval S.F."/>
            <person name="Razvi H."/>
            <person name="Bjazevic J."/>
            <person name="Burton J.P."/>
        </authorList>
    </citation>
    <scope>NUCLEOTIDE SEQUENCE</scope>
    <source>
        <strain evidence="1">OxK</strain>
    </source>
</reference>
<dbReference type="RefSeq" id="WP_269315661.1">
    <property type="nucleotide sequence ID" value="NZ_CP098251.1"/>
</dbReference>
<gene>
    <name evidence="1" type="ORF">NB646_07325</name>
</gene>
<organism evidence="1">
    <name type="scientific">Oxalobacter aliiformigenes</name>
    <dbReference type="NCBI Taxonomy" id="2946593"/>
    <lineage>
        <taxon>Bacteria</taxon>
        <taxon>Pseudomonadati</taxon>
        <taxon>Pseudomonadota</taxon>
        <taxon>Betaproteobacteria</taxon>
        <taxon>Burkholderiales</taxon>
        <taxon>Oxalobacteraceae</taxon>
        <taxon>Oxalobacter</taxon>
    </lineage>
</organism>
<name>A0A9E9LAC6_9BURK</name>